<dbReference type="AlphaFoldDB" id="A0A9Q3P397"/>
<proteinExistence type="predicted"/>
<feature type="compositionally biased region" description="Polar residues" evidence="1">
    <location>
        <begin position="124"/>
        <end position="133"/>
    </location>
</feature>
<feature type="region of interest" description="Disordered" evidence="1">
    <location>
        <begin position="1"/>
        <end position="142"/>
    </location>
</feature>
<dbReference type="EMBL" id="AVOT02053762">
    <property type="protein sequence ID" value="MBW0548539.1"/>
    <property type="molecule type" value="Genomic_DNA"/>
</dbReference>
<sequence>MAHGQQEVQPGIPLGRTWRKLPEDMSQRDRLQRPYGNHQRLESHQEVQTPGGEGKQKNGESSHYQAIEEQLTQTEHTHIPSCSQGGGQTNSPVSSHHSETSRSVAKSHHSSQSQVIFRRRQGYQGKNKTMINQRQRESDPMI</sequence>
<feature type="compositionally biased region" description="Polar residues" evidence="1">
    <location>
        <begin position="61"/>
        <end position="74"/>
    </location>
</feature>
<evidence type="ECO:0000313" key="2">
    <source>
        <dbReference type="EMBL" id="MBW0548539.1"/>
    </source>
</evidence>
<dbReference type="Proteomes" id="UP000765509">
    <property type="component" value="Unassembled WGS sequence"/>
</dbReference>
<protein>
    <submittedName>
        <fullName evidence="2">Uncharacterized protein</fullName>
    </submittedName>
</protein>
<reference evidence="2" key="1">
    <citation type="submission" date="2021-03" db="EMBL/GenBank/DDBJ databases">
        <title>Draft genome sequence of rust myrtle Austropuccinia psidii MF-1, a brazilian biotype.</title>
        <authorList>
            <person name="Quecine M.C."/>
            <person name="Pachon D.M.R."/>
            <person name="Bonatelli M.L."/>
            <person name="Correr F.H."/>
            <person name="Franceschini L.M."/>
            <person name="Leite T.F."/>
            <person name="Margarido G.R.A."/>
            <person name="Almeida C.A."/>
            <person name="Ferrarezi J.A."/>
            <person name="Labate C.A."/>
        </authorList>
    </citation>
    <scope>NUCLEOTIDE SEQUENCE</scope>
    <source>
        <strain evidence="2">MF-1</strain>
    </source>
</reference>
<evidence type="ECO:0000256" key="1">
    <source>
        <dbReference type="SAM" id="MobiDB-lite"/>
    </source>
</evidence>
<organism evidence="2 3">
    <name type="scientific">Austropuccinia psidii MF-1</name>
    <dbReference type="NCBI Taxonomy" id="1389203"/>
    <lineage>
        <taxon>Eukaryota</taxon>
        <taxon>Fungi</taxon>
        <taxon>Dikarya</taxon>
        <taxon>Basidiomycota</taxon>
        <taxon>Pucciniomycotina</taxon>
        <taxon>Pucciniomycetes</taxon>
        <taxon>Pucciniales</taxon>
        <taxon>Sphaerophragmiaceae</taxon>
        <taxon>Austropuccinia</taxon>
    </lineage>
</organism>
<gene>
    <name evidence="2" type="ORF">O181_088254</name>
</gene>
<comment type="caution">
    <text evidence="2">The sequence shown here is derived from an EMBL/GenBank/DDBJ whole genome shotgun (WGS) entry which is preliminary data.</text>
</comment>
<keyword evidence="3" id="KW-1185">Reference proteome</keyword>
<accession>A0A9Q3P397</accession>
<feature type="compositionally biased region" description="Basic and acidic residues" evidence="1">
    <location>
        <begin position="20"/>
        <end position="32"/>
    </location>
</feature>
<evidence type="ECO:0000313" key="3">
    <source>
        <dbReference type="Proteomes" id="UP000765509"/>
    </source>
</evidence>
<name>A0A9Q3P397_9BASI</name>